<dbReference type="CDD" id="cd06854">
    <property type="entry name" value="GT_WbpL_WbcO_like"/>
    <property type="match status" value="1"/>
</dbReference>
<evidence type="ECO:0000256" key="2">
    <source>
        <dbReference type="ARBA" id="ARBA00022475"/>
    </source>
</evidence>
<keyword evidence="4 7" id="KW-0812">Transmembrane</keyword>
<keyword evidence="9" id="KW-1185">Reference proteome</keyword>
<feature type="transmembrane region" description="Helical" evidence="7">
    <location>
        <begin position="191"/>
        <end position="213"/>
    </location>
</feature>
<dbReference type="PANTHER" id="PTHR22926">
    <property type="entry name" value="PHOSPHO-N-ACETYLMURAMOYL-PENTAPEPTIDE-TRANSFERASE"/>
    <property type="match status" value="1"/>
</dbReference>
<dbReference type="Proteomes" id="UP001501772">
    <property type="component" value="Unassembled WGS sequence"/>
</dbReference>
<dbReference type="Pfam" id="PF00953">
    <property type="entry name" value="Glycos_transf_4"/>
    <property type="match status" value="1"/>
</dbReference>
<proteinExistence type="predicted"/>
<evidence type="ECO:0000256" key="1">
    <source>
        <dbReference type="ARBA" id="ARBA00004651"/>
    </source>
</evidence>
<feature type="transmembrane region" description="Helical" evidence="7">
    <location>
        <begin position="92"/>
        <end position="109"/>
    </location>
</feature>
<feature type="transmembrane region" description="Helical" evidence="7">
    <location>
        <begin position="44"/>
        <end position="62"/>
    </location>
</feature>
<keyword evidence="3" id="KW-0808">Transferase</keyword>
<keyword evidence="5 7" id="KW-1133">Transmembrane helix</keyword>
<dbReference type="EMBL" id="BAABBY010000005">
    <property type="protein sequence ID" value="GAA4205125.1"/>
    <property type="molecule type" value="Genomic_DNA"/>
</dbReference>
<feature type="transmembrane region" description="Helical" evidence="7">
    <location>
        <begin position="168"/>
        <end position="184"/>
    </location>
</feature>
<evidence type="ECO:0000256" key="5">
    <source>
        <dbReference type="ARBA" id="ARBA00022989"/>
    </source>
</evidence>
<name>A0ABP8BFJ7_9SPHI</name>
<evidence type="ECO:0000256" key="6">
    <source>
        <dbReference type="ARBA" id="ARBA00023136"/>
    </source>
</evidence>
<feature type="transmembrane region" description="Helical" evidence="7">
    <location>
        <begin position="219"/>
        <end position="240"/>
    </location>
</feature>
<feature type="transmembrane region" description="Helical" evidence="7">
    <location>
        <begin position="292"/>
        <end position="311"/>
    </location>
</feature>
<keyword evidence="6 7" id="KW-0472">Membrane</keyword>
<evidence type="ECO:0000256" key="3">
    <source>
        <dbReference type="ARBA" id="ARBA00022679"/>
    </source>
</evidence>
<keyword evidence="2" id="KW-1003">Cell membrane</keyword>
<evidence type="ECO:0000313" key="8">
    <source>
        <dbReference type="EMBL" id="GAA4205125.1"/>
    </source>
</evidence>
<evidence type="ECO:0000256" key="4">
    <source>
        <dbReference type="ARBA" id="ARBA00022692"/>
    </source>
</evidence>
<feature type="transmembrane region" description="Helical" evidence="7">
    <location>
        <begin position="68"/>
        <end position="85"/>
    </location>
</feature>
<comment type="caution">
    <text evidence="8">The sequence shown here is derived from an EMBL/GenBank/DDBJ whole genome shotgun (WGS) entry which is preliminary data.</text>
</comment>
<organism evidence="8 9">
    <name type="scientific">Pedobacter jeongneungensis</name>
    <dbReference type="NCBI Taxonomy" id="947309"/>
    <lineage>
        <taxon>Bacteria</taxon>
        <taxon>Pseudomonadati</taxon>
        <taxon>Bacteroidota</taxon>
        <taxon>Sphingobacteriia</taxon>
        <taxon>Sphingobacteriales</taxon>
        <taxon>Sphingobacteriaceae</taxon>
        <taxon>Pedobacter</taxon>
    </lineage>
</organism>
<evidence type="ECO:0000313" key="9">
    <source>
        <dbReference type="Proteomes" id="UP001501772"/>
    </source>
</evidence>
<feature type="transmembrane region" description="Helical" evidence="7">
    <location>
        <begin position="266"/>
        <end position="286"/>
    </location>
</feature>
<protein>
    <submittedName>
        <fullName evidence="8">Glycosyltransferase family 4 protein</fullName>
    </submittedName>
</protein>
<sequence length="325" mass="37205">MTLVFTLITLIALFIIELVYFKVADHFNIIDKPNHRSSHTTVTIRGGGIIFTIAALIFFFTFGFQYPYFILGLFLISLISFLDDIFTLNNKIRLSIHLLAVILMFYQWQLFSLNWYWIPVALIFVIGTINAYNFMDGINGITGGYSLLVIATLYYINEQVVSFTSSDLLIIVGLSLLVFNFFNFRKKAKCFAGDVGSVSIAFIIVFLIGQLVIQTQNFNYILLLLFYGLDAVTTIVFRVIRKENIFEAHRSHFYQFLSNEKKWPHLVVVSSYILIQLIINVLLILFVGKDSLTALFLIVTSGIIFLVVRFTTEGKVRLTKSIKNE</sequence>
<gene>
    <name evidence="8" type="ORF">GCM10022289_24140</name>
</gene>
<evidence type="ECO:0000256" key="7">
    <source>
        <dbReference type="SAM" id="Phobius"/>
    </source>
</evidence>
<feature type="transmembrane region" description="Helical" evidence="7">
    <location>
        <begin position="115"/>
        <end position="132"/>
    </location>
</feature>
<dbReference type="InterPro" id="IPR000715">
    <property type="entry name" value="Glycosyl_transferase_4"/>
</dbReference>
<feature type="transmembrane region" description="Helical" evidence="7">
    <location>
        <begin position="6"/>
        <end position="23"/>
    </location>
</feature>
<feature type="transmembrane region" description="Helical" evidence="7">
    <location>
        <begin position="139"/>
        <end position="156"/>
    </location>
</feature>
<dbReference type="PANTHER" id="PTHR22926:SF3">
    <property type="entry name" value="UNDECAPRENYL-PHOSPHATE ALPHA-N-ACETYLGLUCOSAMINYL 1-PHOSPHATE TRANSFERASE"/>
    <property type="match status" value="1"/>
</dbReference>
<comment type="subcellular location">
    <subcellularLocation>
        <location evidence="1">Cell membrane</location>
        <topology evidence="1">Multi-pass membrane protein</topology>
    </subcellularLocation>
</comment>
<dbReference type="RefSeq" id="WP_344851705.1">
    <property type="nucleotide sequence ID" value="NZ_BAABBY010000005.1"/>
</dbReference>
<accession>A0ABP8BFJ7</accession>
<reference evidence="9" key="1">
    <citation type="journal article" date="2019" name="Int. J. Syst. Evol. Microbiol.">
        <title>The Global Catalogue of Microorganisms (GCM) 10K type strain sequencing project: providing services to taxonomists for standard genome sequencing and annotation.</title>
        <authorList>
            <consortium name="The Broad Institute Genomics Platform"/>
            <consortium name="The Broad Institute Genome Sequencing Center for Infectious Disease"/>
            <person name="Wu L."/>
            <person name="Ma J."/>
        </authorList>
    </citation>
    <scope>NUCLEOTIDE SEQUENCE [LARGE SCALE GENOMIC DNA]</scope>
    <source>
        <strain evidence="9">JCM 17626</strain>
    </source>
</reference>